<evidence type="ECO:0000313" key="2">
    <source>
        <dbReference type="EMBL" id="KIK16955.1"/>
    </source>
</evidence>
<feature type="transmembrane region" description="Helical" evidence="1">
    <location>
        <begin position="41"/>
        <end position="63"/>
    </location>
</feature>
<dbReference type="EMBL" id="KN833843">
    <property type="protein sequence ID" value="KIK16955.1"/>
    <property type="molecule type" value="Genomic_DNA"/>
</dbReference>
<dbReference type="InterPro" id="IPR027417">
    <property type="entry name" value="P-loop_NTPase"/>
</dbReference>
<keyword evidence="1" id="KW-0472">Membrane</keyword>
<dbReference type="HOGENOM" id="CLU_018003_3_0_1"/>
<evidence type="ECO:0000313" key="3">
    <source>
        <dbReference type="Proteomes" id="UP000054018"/>
    </source>
</evidence>
<dbReference type="OrthoDB" id="2656241at2759"/>
<dbReference type="AlphaFoldDB" id="A0A0C9XWW0"/>
<dbReference type="Gene3D" id="3.40.50.300">
    <property type="entry name" value="P-loop containing nucleotide triphosphate hydrolases"/>
    <property type="match status" value="1"/>
</dbReference>
<evidence type="ECO:0008006" key="4">
    <source>
        <dbReference type="Google" id="ProtNLM"/>
    </source>
</evidence>
<organism evidence="2 3">
    <name type="scientific">Pisolithus microcarpus 441</name>
    <dbReference type="NCBI Taxonomy" id="765257"/>
    <lineage>
        <taxon>Eukaryota</taxon>
        <taxon>Fungi</taxon>
        <taxon>Dikarya</taxon>
        <taxon>Basidiomycota</taxon>
        <taxon>Agaricomycotina</taxon>
        <taxon>Agaricomycetes</taxon>
        <taxon>Agaricomycetidae</taxon>
        <taxon>Boletales</taxon>
        <taxon>Sclerodermatineae</taxon>
        <taxon>Pisolithaceae</taxon>
        <taxon>Pisolithus</taxon>
    </lineage>
</organism>
<keyword evidence="1" id="KW-1133">Transmembrane helix</keyword>
<proteinExistence type="predicted"/>
<reference evidence="3" key="2">
    <citation type="submission" date="2015-01" db="EMBL/GenBank/DDBJ databases">
        <title>Evolutionary Origins and Diversification of the Mycorrhizal Mutualists.</title>
        <authorList>
            <consortium name="DOE Joint Genome Institute"/>
            <consortium name="Mycorrhizal Genomics Consortium"/>
            <person name="Kohler A."/>
            <person name="Kuo A."/>
            <person name="Nagy L.G."/>
            <person name="Floudas D."/>
            <person name="Copeland A."/>
            <person name="Barry K.W."/>
            <person name="Cichocki N."/>
            <person name="Veneault-Fourrey C."/>
            <person name="LaButti K."/>
            <person name="Lindquist E.A."/>
            <person name="Lipzen A."/>
            <person name="Lundell T."/>
            <person name="Morin E."/>
            <person name="Murat C."/>
            <person name="Riley R."/>
            <person name="Ohm R."/>
            <person name="Sun H."/>
            <person name="Tunlid A."/>
            <person name="Henrissat B."/>
            <person name="Grigoriev I.V."/>
            <person name="Hibbett D.S."/>
            <person name="Martin F."/>
        </authorList>
    </citation>
    <scope>NUCLEOTIDE SEQUENCE [LARGE SCALE GENOMIC DNA]</scope>
    <source>
        <strain evidence="3">441</strain>
    </source>
</reference>
<accession>A0A0C9XWW0</accession>
<reference evidence="2 3" key="1">
    <citation type="submission" date="2014-04" db="EMBL/GenBank/DDBJ databases">
        <authorList>
            <consortium name="DOE Joint Genome Institute"/>
            <person name="Kuo A."/>
            <person name="Kohler A."/>
            <person name="Costa M.D."/>
            <person name="Nagy L.G."/>
            <person name="Floudas D."/>
            <person name="Copeland A."/>
            <person name="Barry K.W."/>
            <person name="Cichocki N."/>
            <person name="Veneault-Fourrey C."/>
            <person name="LaButti K."/>
            <person name="Lindquist E.A."/>
            <person name="Lipzen A."/>
            <person name="Lundell T."/>
            <person name="Morin E."/>
            <person name="Murat C."/>
            <person name="Sun H."/>
            <person name="Tunlid A."/>
            <person name="Henrissat B."/>
            <person name="Grigoriev I.V."/>
            <person name="Hibbett D.S."/>
            <person name="Martin F."/>
            <person name="Nordberg H.P."/>
            <person name="Cantor M.N."/>
            <person name="Hua S.X."/>
        </authorList>
    </citation>
    <scope>NUCLEOTIDE SEQUENCE [LARGE SCALE GENOMIC DNA]</scope>
    <source>
        <strain evidence="2 3">441</strain>
    </source>
</reference>
<protein>
    <recommendedName>
        <fullName evidence="4">G domain-containing protein</fullName>
    </recommendedName>
</protein>
<gene>
    <name evidence="2" type="ORF">PISMIDRAFT_15501</name>
</gene>
<name>A0A0C9XWW0_9AGAM</name>
<keyword evidence="1" id="KW-0812">Transmembrane</keyword>
<dbReference type="Proteomes" id="UP000054018">
    <property type="component" value="Unassembled WGS sequence"/>
</dbReference>
<evidence type="ECO:0000256" key="1">
    <source>
        <dbReference type="SAM" id="Phobius"/>
    </source>
</evidence>
<sequence>MGLRDWFRGSKKTTTILPTDIVVFIVGPSGSGKSRVKMTPILFLATAYSAFICTPLQFMSILLQNANVHVKVGKGQRPGTTEVHAERCQFNGMQSDIVIVDTPSFCTYMKLDGEKVVRKWMESNYTEPCKMATMLYMHNLAFNPEDTNLRVSNHLGVFQRTCRQNLFPSIIHVVPTLSTGAKLSKERLRTSTAQLQHQADAVGARLHSTFDGKPETAWDVVQGLLNVQEMGKQG</sequence>
<keyword evidence="3" id="KW-1185">Reference proteome</keyword>